<dbReference type="PANTHER" id="PTHR43798:SF33">
    <property type="entry name" value="HYDROLASE, PUTATIVE (AFU_ORTHOLOGUE AFUA_2G14860)-RELATED"/>
    <property type="match status" value="1"/>
</dbReference>
<feature type="region of interest" description="Disordered" evidence="1">
    <location>
        <begin position="1"/>
        <end position="41"/>
    </location>
</feature>
<dbReference type="SMR" id="A0A194VKC6"/>
<name>A0A194VKC6_CYTMA</name>
<reference evidence="3" key="1">
    <citation type="submission" date="2014-12" db="EMBL/GenBank/DDBJ databases">
        <title>Genome Sequence of Valsa Canker Pathogens Uncovers a Specific Adaption of Colonization on Woody Bark.</title>
        <authorList>
            <person name="Yin Z."/>
            <person name="Liu H."/>
            <person name="Gao X."/>
            <person name="Li Z."/>
            <person name="Song N."/>
            <person name="Ke X."/>
            <person name="Dai Q."/>
            <person name="Wu Y."/>
            <person name="Sun Y."/>
            <person name="Xu J.-R."/>
            <person name="Kang Z.K."/>
            <person name="Wang L."/>
            <person name="Huang L."/>
        </authorList>
    </citation>
    <scope>NUCLEOTIDE SEQUENCE [LARGE SCALE GENOMIC DNA]</scope>
    <source>
        <strain evidence="3">03-8</strain>
    </source>
</reference>
<dbReference type="AlphaFoldDB" id="A0A194VKC6"/>
<evidence type="ECO:0000256" key="1">
    <source>
        <dbReference type="SAM" id="MobiDB-lite"/>
    </source>
</evidence>
<dbReference type="OrthoDB" id="8119704at2759"/>
<feature type="domain" description="AB hydrolase-1" evidence="2">
    <location>
        <begin position="65"/>
        <end position="174"/>
    </location>
</feature>
<dbReference type="InterPro" id="IPR050266">
    <property type="entry name" value="AB_hydrolase_sf"/>
</dbReference>
<dbReference type="Gene3D" id="3.40.50.1820">
    <property type="entry name" value="alpha/beta hydrolase"/>
    <property type="match status" value="1"/>
</dbReference>
<dbReference type="EMBL" id="KN796130">
    <property type="protein sequence ID" value="KUI64325.1"/>
    <property type="molecule type" value="Genomic_DNA"/>
</dbReference>
<protein>
    <submittedName>
        <fullName evidence="3">2-succinyl-6-hydroxy-2,4-cyclohexadiene-1-carboxylate synthase</fullName>
    </submittedName>
</protein>
<evidence type="ECO:0000313" key="3">
    <source>
        <dbReference type="EMBL" id="KUI64325.1"/>
    </source>
</evidence>
<dbReference type="Proteomes" id="UP000078559">
    <property type="component" value="Unassembled WGS sequence"/>
</dbReference>
<gene>
    <name evidence="3" type="ORF">VM1G_11129</name>
</gene>
<dbReference type="GO" id="GO:0016020">
    <property type="term" value="C:membrane"/>
    <property type="evidence" value="ECO:0007669"/>
    <property type="project" value="TreeGrafter"/>
</dbReference>
<proteinExistence type="predicted"/>
<evidence type="ECO:0000259" key="2">
    <source>
        <dbReference type="Pfam" id="PF00561"/>
    </source>
</evidence>
<organism evidence="3 4">
    <name type="scientific">Cytospora mali</name>
    <name type="common">Apple Valsa canker fungus</name>
    <name type="synonym">Valsa mali</name>
    <dbReference type="NCBI Taxonomy" id="578113"/>
    <lineage>
        <taxon>Eukaryota</taxon>
        <taxon>Fungi</taxon>
        <taxon>Dikarya</taxon>
        <taxon>Ascomycota</taxon>
        <taxon>Pezizomycotina</taxon>
        <taxon>Sordariomycetes</taxon>
        <taxon>Sordariomycetidae</taxon>
        <taxon>Diaporthales</taxon>
        <taxon>Cytosporaceae</taxon>
        <taxon>Cytospora</taxon>
    </lineage>
</organism>
<dbReference type="PANTHER" id="PTHR43798">
    <property type="entry name" value="MONOACYLGLYCEROL LIPASE"/>
    <property type="match status" value="1"/>
</dbReference>
<dbReference type="Pfam" id="PF00561">
    <property type="entry name" value="Abhydrolase_1"/>
    <property type="match status" value="1"/>
</dbReference>
<dbReference type="InterPro" id="IPR000073">
    <property type="entry name" value="AB_hydrolase_1"/>
</dbReference>
<accession>A0A194VKC6</accession>
<feature type="compositionally biased region" description="Polar residues" evidence="1">
    <location>
        <begin position="13"/>
        <end position="41"/>
    </location>
</feature>
<evidence type="ECO:0000313" key="4">
    <source>
        <dbReference type="Proteomes" id="UP000078559"/>
    </source>
</evidence>
<dbReference type="SUPFAM" id="SSF53474">
    <property type="entry name" value="alpha/beta-Hydrolases"/>
    <property type="match status" value="1"/>
</dbReference>
<keyword evidence="4" id="KW-1185">Reference proteome</keyword>
<dbReference type="InterPro" id="IPR029058">
    <property type="entry name" value="AB_hydrolase_fold"/>
</dbReference>
<sequence length="323" mass="36159">MEQSMPSARRMSTRSVTIPGSSTKSTQGSDAASLHTTASESNETIIEEDQSMFFLEMNPLAPVSVVLLHVLFSCHLEWKHVWPKLPEYHLLIPDLPCHSKSRRMCRKEDFTIGLCADLVAQLIREHAHDGRAHIVGLSLGGYIAMDLIIRHPDVVRDAMIVGAWPLKGRRLAVAQHPRLTYAGLWSVLHSPGSLFFKVSGYSGEYQYDEMLKEIKRNVSSRLAKSGFNQSGKWQEDMMVEVGKQDIKICMVAAGKQDDCDGVRIAAKIIKEQSKGGNGSQTQAYAALDAIHAWNLQFPAVFAKGIQCWIERQHMPKEYENMPI</sequence>